<dbReference type="Proteomes" id="UP000015347">
    <property type="component" value="Unassembled WGS sequence"/>
</dbReference>
<dbReference type="HOGENOM" id="CLU_2604012_0_0_5"/>
<keyword evidence="2" id="KW-1185">Reference proteome</keyword>
<evidence type="ECO:0000313" key="2">
    <source>
        <dbReference type="Proteomes" id="UP000015347"/>
    </source>
</evidence>
<evidence type="ECO:0000313" key="1">
    <source>
        <dbReference type="EMBL" id="EPX78631.1"/>
    </source>
</evidence>
<organism evidence="1 2">
    <name type="scientific">Salipiger mucosus DSM 16094</name>
    <dbReference type="NCBI Taxonomy" id="1123237"/>
    <lineage>
        <taxon>Bacteria</taxon>
        <taxon>Pseudomonadati</taxon>
        <taxon>Pseudomonadota</taxon>
        <taxon>Alphaproteobacteria</taxon>
        <taxon>Rhodobacterales</taxon>
        <taxon>Roseobacteraceae</taxon>
        <taxon>Salipiger</taxon>
    </lineage>
</organism>
<reference evidence="2" key="1">
    <citation type="journal article" date="2014" name="Stand. Genomic Sci.">
        <title>Genome sequence of the exopolysaccharide-producing Salipiger mucosus type strain (DSM 16094(T)), a moderately halophilic member of the Roseobacter clade.</title>
        <authorList>
            <person name="Riedel T."/>
            <person name="Spring S."/>
            <person name="Fiebig A."/>
            <person name="Petersen J."/>
            <person name="Kyrpides N.C."/>
            <person name="Goker M."/>
            <person name="Klenk H.P."/>
        </authorList>
    </citation>
    <scope>NUCLEOTIDE SEQUENCE [LARGE SCALE GENOMIC DNA]</scope>
    <source>
        <strain evidence="2">DSM 16094</strain>
    </source>
</reference>
<gene>
    <name evidence="1" type="ORF">Salmuc_04212</name>
</gene>
<accession>S9QB78</accession>
<comment type="caution">
    <text evidence="1">The sequence shown here is derived from an EMBL/GenBank/DDBJ whole genome shotgun (WGS) entry which is preliminary data.</text>
</comment>
<dbReference type="STRING" id="1123237.Salmuc_04212"/>
<dbReference type="AlphaFoldDB" id="S9QB78"/>
<sequence>MTLLPPRPPGASLLPVFALIRAMMSFPATRRKGAGPGVLDGPFLELVLKAHTLRAMLRGNVPVRNPPRSNAVLLSIRPR</sequence>
<dbReference type="EMBL" id="APVH01000038">
    <property type="protein sequence ID" value="EPX78631.1"/>
    <property type="molecule type" value="Genomic_DNA"/>
</dbReference>
<name>S9QB78_9RHOB</name>
<protein>
    <submittedName>
        <fullName evidence="1">Uncharacterized protein</fullName>
    </submittedName>
</protein>
<proteinExistence type="predicted"/>